<dbReference type="AlphaFoldDB" id="A0A485LHI0"/>
<gene>
    <name evidence="4" type="primary">Aste57867_20879</name>
    <name evidence="3" type="ORF">As57867_020811</name>
    <name evidence="4" type="ORF">ASTE57867_20879</name>
</gene>
<dbReference type="InterPro" id="IPR001841">
    <property type="entry name" value="Znf_RING"/>
</dbReference>
<evidence type="ECO:0000256" key="1">
    <source>
        <dbReference type="PROSITE-ProRule" id="PRU00175"/>
    </source>
</evidence>
<feature type="domain" description="RING-type" evidence="2">
    <location>
        <begin position="8"/>
        <end position="60"/>
    </location>
</feature>
<dbReference type="Proteomes" id="UP000332933">
    <property type="component" value="Unassembled WGS sequence"/>
</dbReference>
<keyword evidence="5" id="KW-1185">Reference proteome</keyword>
<evidence type="ECO:0000313" key="4">
    <source>
        <dbReference type="EMBL" id="VFT97556.1"/>
    </source>
</evidence>
<keyword evidence="1" id="KW-0863">Zinc-finger</keyword>
<protein>
    <submittedName>
        <fullName evidence="4">Aste57867_20879 protein</fullName>
    </submittedName>
</protein>
<keyword evidence="1" id="KW-0479">Metal-binding</keyword>
<name>A0A485LHI0_9STRA</name>
<keyword evidence="1" id="KW-0862">Zinc</keyword>
<dbReference type="PROSITE" id="PS50089">
    <property type="entry name" value="ZF_RING_2"/>
    <property type="match status" value="1"/>
</dbReference>
<evidence type="ECO:0000259" key="2">
    <source>
        <dbReference type="PROSITE" id="PS50089"/>
    </source>
</evidence>
<evidence type="ECO:0000313" key="3">
    <source>
        <dbReference type="EMBL" id="KAF0687356.1"/>
    </source>
</evidence>
<reference evidence="4 5" key="1">
    <citation type="submission" date="2019-03" db="EMBL/GenBank/DDBJ databases">
        <authorList>
            <person name="Gaulin E."/>
            <person name="Dumas B."/>
        </authorList>
    </citation>
    <scope>NUCLEOTIDE SEQUENCE [LARGE SCALE GENOMIC DNA]</scope>
    <source>
        <strain evidence="4">CBS 568.67</strain>
    </source>
</reference>
<sequence length="207" mass="22983">MDYDTTACCVCEDATNGPHRTPAELLLPCTCPTPIHRGCLVGWRSMEHAAPPQAHCPRCQTQYNLERGRSQWKELQLAVDAAKATWWSMPWQMVLYGTMLQCFYDAGSWDFASVETIVRIAAVAWSNVMTVAALGVASITTVILSRVVCPSLVSYVRRVVTKPKTKSSRKMSNNICFQHVGRPTCVVSPRTKDDILSCAILLMPNAF</sequence>
<accession>A0A485LHI0</accession>
<evidence type="ECO:0000313" key="5">
    <source>
        <dbReference type="Proteomes" id="UP000332933"/>
    </source>
</evidence>
<dbReference type="GO" id="GO:0008270">
    <property type="term" value="F:zinc ion binding"/>
    <property type="evidence" value="ECO:0007669"/>
    <property type="project" value="UniProtKB-KW"/>
</dbReference>
<dbReference type="SUPFAM" id="SSF57850">
    <property type="entry name" value="RING/U-box"/>
    <property type="match status" value="1"/>
</dbReference>
<reference evidence="3" key="2">
    <citation type="submission" date="2019-06" db="EMBL/GenBank/DDBJ databases">
        <title>Genomics analysis of Aphanomyces spp. identifies a new class of oomycete effector associated with host adaptation.</title>
        <authorList>
            <person name="Gaulin E."/>
        </authorList>
    </citation>
    <scope>NUCLEOTIDE SEQUENCE</scope>
    <source>
        <strain evidence="3">CBS 578.67</strain>
    </source>
</reference>
<proteinExistence type="predicted"/>
<organism evidence="4 5">
    <name type="scientific">Aphanomyces stellatus</name>
    <dbReference type="NCBI Taxonomy" id="120398"/>
    <lineage>
        <taxon>Eukaryota</taxon>
        <taxon>Sar</taxon>
        <taxon>Stramenopiles</taxon>
        <taxon>Oomycota</taxon>
        <taxon>Saprolegniomycetes</taxon>
        <taxon>Saprolegniales</taxon>
        <taxon>Verrucalvaceae</taxon>
        <taxon>Aphanomyces</taxon>
    </lineage>
</organism>
<dbReference type="EMBL" id="CAADRA010006957">
    <property type="protein sequence ID" value="VFT97556.1"/>
    <property type="molecule type" value="Genomic_DNA"/>
</dbReference>
<dbReference type="EMBL" id="VJMH01006931">
    <property type="protein sequence ID" value="KAF0687356.1"/>
    <property type="molecule type" value="Genomic_DNA"/>
</dbReference>